<evidence type="ECO:0000313" key="2">
    <source>
        <dbReference type="Proteomes" id="UP000772434"/>
    </source>
</evidence>
<evidence type="ECO:0000313" key="1">
    <source>
        <dbReference type="EMBL" id="KAF9058703.1"/>
    </source>
</evidence>
<sequence>MCHRSVTYARYACGHEYPSDAGVVVDCNKDNCVYSNSHRRACVQCNCTRWYVFRLSPHYSYSVRVFRMKQSQKGRTISVNSLCSSCCR</sequence>
<gene>
    <name evidence="1" type="ORF">BDP27DRAFT_557963</name>
</gene>
<accession>A0A9P5P7I3</accession>
<organism evidence="1 2">
    <name type="scientific">Rhodocollybia butyracea</name>
    <dbReference type="NCBI Taxonomy" id="206335"/>
    <lineage>
        <taxon>Eukaryota</taxon>
        <taxon>Fungi</taxon>
        <taxon>Dikarya</taxon>
        <taxon>Basidiomycota</taxon>
        <taxon>Agaricomycotina</taxon>
        <taxon>Agaricomycetes</taxon>
        <taxon>Agaricomycetidae</taxon>
        <taxon>Agaricales</taxon>
        <taxon>Marasmiineae</taxon>
        <taxon>Omphalotaceae</taxon>
        <taxon>Rhodocollybia</taxon>
    </lineage>
</organism>
<dbReference type="EMBL" id="JADNRY010000357">
    <property type="protein sequence ID" value="KAF9058703.1"/>
    <property type="molecule type" value="Genomic_DNA"/>
</dbReference>
<protein>
    <submittedName>
        <fullName evidence="1">Uncharacterized protein</fullName>
    </submittedName>
</protein>
<dbReference type="AlphaFoldDB" id="A0A9P5P7I3"/>
<dbReference type="Proteomes" id="UP000772434">
    <property type="component" value="Unassembled WGS sequence"/>
</dbReference>
<keyword evidence="2" id="KW-1185">Reference proteome</keyword>
<reference evidence="1" key="1">
    <citation type="submission" date="2020-11" db="EMBL/GenBank/DDBJ databases">
        <authorList>
            <consortium name="DOE Joint Genome Institute"/>
            <person name="Ahrendt S."/>
            <person name="Riley R."/>
            <person name="Andreopoulos W."/>
            <person name="Labutti K."/>
            <person name="Pangilinan J."/>
            <person name="Ruiz-Duenas F.J."/>
            <person name="Barrasa J.M."/>
            <person name="Sanchez-Garcia M."/>
            <person name="Camarero S."/>
            <person name="Miyauchi S."/>
            <person name="Serrano A."/>
            <person name="Linde D."/>
            <person name="Babiker R."/>
            <person name="Drula E."/>
            <person name="Ayuso-Fernandez I."/>
            <person name="Pacheco R."/>
            <person name="Padilla G."/>
            <person name="Ferreira P."/>
            <person name="Barriuso J."/>
            <person name="Kellner H."/>
            <person name="Castanera R."/>
            <person name="Alfaro M."/>
            <person name="Ramirez L."/>
            <person name="Pisabarro A.G."/>
            <person name="Kuo A."/>
            <person name="Tritt A."/>
            <person name="Lipzen A."/>
            <person name="He G."/>
            <person name="Yan M."/>
            <person name="Ng V."/>
            <person name="Cullen D."/>
            <person name="Martin F."/>
            <person name="Rosso M.-N."/>
            <person name="Henrissat B."/>
            <person name="Hibbett D."/>
            <person name="Martinez A.T."/>
            <person name="Grigoriev I.V."/>
        </authorList>
    </citation>
    <scope>NUCLEOTIDE SEQUENCE</scope>
    <source>
        <strain evidence="1">AH 40177</strain>
    </source>
</reference>
<proteinExistence type="predicted"/>
<name>A0A9P5P7I3_9AGAR</name>
<comment type="caution">
    <text evidence="1">The sequence shown here is derived from an EMBL/GenBank/DDBJ whole genome shotgun (WGS) entry which is preliminary data.</text>
</comment>